<dbReference type="Gene3D" id="1.10.287.2900">
    <property type="match status" value="1"/>
</dbReference>
<dbReference type="OMA" id="VAWEDCI"/>
<dbReference type="Gramene" id="Manes.01G033400.1.v8.1">
    <property type="protein sequence ID" value="Manes.01G033400.1.v8.1.CDS.1"/>
    <property type="gene ID" value="Manes.01G033400.v8.1"/>
</dbReference>
<dbReference type="AlphaFoldDB" id="A0A2C9WHF5"/>
<dbReference type="PANTHER" id="PTHR34357:SF12">
    <property type="entry name" value="GCK DOMAIN-CONTAINING PROTEIN"/>
    <property type="match status" value="1"/>
</dbReference>
<evidence type="ECO:0000313" key="4">
    <source>
        <dbReference type="Proteomes" id="UP000091857"/>
    </source>
</evidence>
<gene>
    <name evidence="3" type="ORF">MANES_01G033400v8</name>
</gene>
<reference evidence="4" key="1">
    <citation type="journal article" date="2016" name="Nat. Biotechnol.">
        <title>Sequencing wild and cultivated cassava and related species reveals extensive interspecific hybridization and genetic diversity.</title>
        <authorList>
            <person name="Bredeson J.V."/>
            <person name="Lyons J.B."/>
            <person name="Prochnik S.E."/>
            <person name="Wu G.A."/>
            <person name="Ha C.M."/>
            <person name="Edsinger-Gonzales E."/>
            <person name="Grimwood J."/>
            <person name="Schmutz J."/>
            <person name="Rabbi I.Y."/>
            <person name="Egesi C."/>
            <person name="Nauluvula P."/>
            <person name="Lebot V."/>
            <person name="Ndunguru J."/>
            <person name="Mkamilo G."/>
            <person name="Bart R.S."/>
            <person name="Setter T.L."/>
            <person name="Gleadow R.M."/>
            <person name="Kulakow P."/>
            <person name="Ferguson M.E."/>
            <person name="Rounsley S."/>
            <person name="Rokhsar D.S."/>
        </authorList>
    </citation>
    <scope>NUCLEOTIDE SEQUENCE [LARGE SCALE GENOMIC DNA]</scope>
    <source>
        <strain evidence="4">cv. AM560-2</strain>
    </source>
</reference>
<name>A0A2C9WHF5_MANES</name>
<feature type="compositionally biased region" description="Acidic residues" evidence="1">
    <location>
        <begin position="77"/>
        <end position="88"/>
    </location>
</feature>
<feature type="region of interest" description="Disordered" evidence="1">
    <location>
        <begin position="158"/>
        <end position="192"/>
    </location>
</feature>
<dbReference type="Proteomes" id="UP000091857">
    <property type="component" value="Chromosome 1"/>
</dbReference>
<dbReference type="Pfam" id="PF07802">
    <property type="entry name" value="GCK"/>
    <property type="match status" value="1"/>
</dbReference>
<proteinExistence type="predicted"/>
<comment type="caution">
    <text evidence="3">The sequence shown here is derived from an EMBL/GenBank/DDBJ whole genome shotgun (WGS) entry which is preliminary data.</text>
</comment>
<keyword evidence="4" id="KW-1185">Reference proteome</keyword>
<evidence type="ECO:0000259" key="2">
    <source>
        <dbReference type="SMART" id="SM01227"/>
    </source>
</evidence>
<feature type="domain" description="GCK" evidence="2">
    <location>
        <begin position="87"/>
        <end position="161"/>
    </location>
</feature>
<feature type="compositionally biased region" description="Polar residues" evidence="1">
    <location>
        <begin position="1"/>
        <end position="28"/>
    </location>
</feature>
<evidence type="ECO:0000256" key="1">
    <source>
        <dbReference type="SAM" id="MobiDB-lite"/>
    </source>
</evidence>
<evidence type="ECO:0000313" key="3">
    <source>
        <dbReference type="EMBL" id="OAY59455.1"/>
    </source>
</evidence>
<protein>
    <recommendedName>
        <fullName evidence="2">GCK domain-containing protein</fullName>
    </recommendedName>
</protein>
<feature type="compositionally biased region" description="Polar residues" evidence="1">
    <location>
        <begin position="55"/>
        <end position="66"/>
    </location>
</feature>
<feature type="region of interest" description="Disordered" evidence="1">
    <location>
        <begin position="1"/>
        <end position="88"/>
    </location>
</feature>
<dbReference type="InterPro" id="IPR012891">
    <property type="entry name" value="GCK_dom"/>
</dbReference>
<dbReference type="PANTHER" id="PTHR34357">
    <property type="entry name" value="F7A19.14 PROTEIN-RELATED"/>
    <property type="match status" value="1"/>
</dbReference>
<dbReference type="SMART" id="SM01227">
    <property type="entry name" value="GCK"/>
    <property type="match status" value="1"/>
</dbReference>
<sequence length="192" mass="20817">MGAGYSSSTTAPTIPTDSHKTNSSSGASNPAMISLDPKAPESATHVPPKDELSKEATSSSIGTQNSDESDQETKPTEEEEVDEEEEGECGFCLFMKGGGCRDAFIDWENCVKEADTNKDDVVEKCFDATSALRKCMQAHADYYEPILRAEKDAEEKVMKELEKEKESEGSEAKVAEKETEKAVDSKDPSSGK</sequence>
<dbReference type="EMBL" id="CM004387">
    <property type="protein sequence ID" value="OAY59455.1"/>
    <property type="molecule type" value="Genomic_DNA"/>
</dbReference>
<organism evidence="3 4">
    <name type="scientific">Manihot esculenta</name>
    <name type="common">Cassava</name>
    <name type="synonym">Jatropha manihot</name>
    <dbReference type="NCBI Taxonomy" id="3983"/>
    <lineage>
        <taxon>Eukaryota</taxon>
        <taxon>Viridiplantae</taxon>
        <taxon>Streptophyta</taxon>
        <taxon>Embryophyta</taxon>
        <taxon>Tracheophyta</taxon>
        <taxon>Spermatophyta</taxon>
        <taxon>Magnoliopsida</taxon>
        <taxon>eudicotyledons</taxon>
        <taxon>Gunneridae</taxon>
        <taxon>Pentapetalae</taxon>
        <taxon>rosids</taxon>
        <taxon>fabids</taxon>
        <taxon>Malpighiales</taxon>
        <taxon>Euphorbiaceae</taxon>
        <taxon>Crotonoideae</taxon>
        <taxon>Manihoteae</taxon>
        <taxon>Manihot</taxon>
    </lineage>
</organism>
<dbReference type="OrthoDB" id="2148418at2759"/>
<accession>A0A2C9WHF5</accession>